<keyword evidence="5 8" id="KW-0812">Transmembrane</keyword>
<keyword evidence="7 8" id="KW-0472">Membrane</keyword>
<keyword evidence="3" id="KW-0813">Transport</keyword>
<dbReference type="AlphaFoldDB" id="A0A5R9DSZ1"/>
<evidence type="ECO:0000256" key="1">
    <source>
        <dbReference type="ARBA" id="ARBA00004651"/>
    </source>
</evidence>
<evidence type="ECO:0000256" key="3">
    <source>
        <dbReference type="ARBA" id="ARBA00022448"/>
    </source>
</evidence>
<dbReference type="InterPro" id="IPR002781">
    <property type="entry name" value="TM_pro_TauE-like"/>
</dbReference>
<evidence type="ECO:0000313" key="10">
    <source>
        <dbReference type="Proteomes" id="UP000306420"/>
    </source>
</evidence>
<dbReference type="OrthoDB" id="9801058at2"/>
<feature type="transmembrane region" description="Helical" evidence="8">
    <location>
        <begin position="182"/>
        <end position="205"/>
    </location>
</feature>
<dbReference type="Proteomes" id="UP000306420">
    <property type="component" value="Unassembled WGS sequence"/>
</dbReference>
<protein>
    <recommendedName>
        <fullName evidence="8">Probable membrane transporter protein</fullName>
    </recommendedName>
</protein>
<dbReference type="InterPro" id="IPR052017">
    <property type="entry name" value="TSUP"/>
</dbReference>
<keyword evidence="6 8" id="KW-1133">Transmembrane helix</keyword>
<dbReference type="GO" id="GO:0005886">
    <property type="term" value="C:plasma membrane"/>
    <property type="evidence" value="ECO:0007669"/>
    <property type="project" value="UniProtKB-SubCell"/>
</dbReference>
<evidence type="ECO:0000313" key="9">
    <source>
        <dbReference type="EMBL" id="TLQ39967.1"/>
    </source>
</evidence>
<feature type="transmembrane region" description="Helical" evidence="8">
    <location>
        <begin position="86"/>
        <end position="104"/>
    </location>
</feature>
<evidence type="ECO:0000256" key="7">
    <source>
        <dbReference type="ARBA" id="ARBA00023136"/>
    </source>
</evidence>
<reference evidence="9 10" key="1">
    <citation type="submission" date="2019-05" db="EMBL/GenBank/DDBJ databases">
        <title>The metagenome of a microbial culture collection derived from dairy environment covers the genomic content of the human microbiome.</title>
        <authorList>
            <person name="Roder T."/>
            <person name="Wuthrich D."/>
            <person name="Sattari Z."/>
            <person name="Von Ah U."/>
            <person name="Bar C."/>
            <person name="Ronchi F."/>
            <person name="Macpherson A.J."/>
            <person name="Ganal-Vonarburg S.C."/>
            <person name="Bruggmann R."/>
            <person name="Vergeres G."/>
        </authorList>
    </citation>
    <scope>NUCLEOTIDE SEQUENCE [LARGE SCALE GENOMIC DNA]</scope>
    <source>
        <strain evidence="9 10">FAM 24227</strain>
    </source>
</reference>
<dbReference type="PANTHER" id="PTHR30269:SF23">
    <property type="entry name" value="MEMBRANE TRANSPORTER PROTEIN YDHB-RELATED"/>
    <property type="match status" value="1"/>
</dbReference>
<dbReference type="Pfam" id="PF01925">
    <property type="entry name" value="TauE"/>
    <property type="match status" value="1"/>
</dbReference>
<comment type="subcellular location">
    <subcellularLocation>
        <location evidence="1 8">Cell membrane</location>
        <topology evidence="1 8">Multi-pass membrane protein</topology>
    </subcellularLocation>
</comment>
<evidence type="ECO:0000256" key="4">
    <source>
        <dbReference type="ARBA" id="ARBA00022475"/>
    </source>
</evidence>
<feature type="transmembrane region" description="Helical" evidence="8">
    <location>
        <begin position="58"/>
        <end position="74"/>
    </location>
</feature>
<feature type="transmembrane region" description="Helical" evidence="8">
    <location>
        <begin position="12"/>
        <end position="29"/>
    </location>
</feature>
<evidence type="ECO:0000256" key="8">
    <source>
        <dbReference type="RuleBase" id="RU363041"/>
    </source>
</evidence>
<organism evidence="9 10">
    <name type="scientific">Ruoffia tabacinasalis</name>
    <dbReference type="NCBI Taxonomy" id="87458"/>
    <lineage>
        <taxon>Bacteria</taxon>
        <taxon>Bacillati</taxon>
        <taxon>Bacillota</taxon>
        <taxon>Bacilli</taxon>
        <taxon>Lactobacillales</taxon>
        <taxon>Aerococcaceae</taxon>
        <taxon>Ruoffia</taxon>
    </lineage>
</organism>
<proteinExistence type="inferred from homology"/>
<feature type="transmembrane region" description="Helical" evidence="8">
    <location>
        <begin position="149"/>
        <end position="170"/>
    </location>
</feature>
<feature type="transmembrane region" description="Helical" evidence="8">
    <location>
        <begin position="237"/>
        <end position="254"/>
    </location>
</feature>
<keyword evidence="4 8" id="KW-1003">Cell membrane</keyword>
<sequence length="255" mass="27804">MSLTRMKGRMFELDVFEIIMLATSALIVGFSKAGIQGAIIPAVAMMALIFGGKNSSGIILPMVIVGDLIAIFKYGKKGNIADVLKLIPASIVGVVAGAIVGNWINDAQFKFLIGIIVILCIILLIVREYQQEAIVLPDNPLIKGAVGTLSGFSSMIGNAAGPIFNVYILTQQLKKESMIGTVAWFFFLVNLIKLPFHIFLCGTINSDTVKFTVFSIPFIVVGALVGIWLIKRINDVWYRRFIIIVTVLTALRLIL</sequence>
<evidence type="ECO:0000256" key="2">
    <source>
        <dbReference type="ARBA" id="ARBA00009142"/>
    </source>
</evidence>
<dbReference type="PANTHER" id="PTHR30269">
    <property type="entry name" value="TRANSMEMBRANE PROTEIN YFCA"/>
    <property type="match status" value="1"/>
</dbReference>
<comment type="similarity">
    <text evidence="2 8">Belongs to the 4-toluene sulfonate uptake permease (TSUP) (TC 2.A.102) family.</text>
</comment>
<feature type="transmembrane region" description="Helical" evidence="8">
    <location>
        <begin position="211"/>
        <end position="230"/>
    </location>
</feature>
<comment type="caution">
    <text evidence="9">The sequence shown here is derived from an EMBL/GenBank/DDBJ whole genome shotgun (WGS) entry which is preliminary data.</text>
</comment>
<dbReference type="EMBL" id="VBSP01000041">
    <property type="protein sequence ID" value="TLQ39967.1"/>
    <property type="molecule type" value="Genomic_DNA"/>
</dbReference>
<evidence type="ECO:0000256" key="6">
    <source>
        <dbReference type="ARBA" id="ARBA00022989"/>
    </source>
</evidence>
<feature type="transmembrane region" description="Helical" evidence="8">
    <location>
        <begin position="111"/>
        <end position="129"/>
    </location>
</feature>
<gene>
    <name evidence="9" type="ORF">FEZ33_09650</name>
</gene>
<name>A0A5R9DSZ1_9LACT</name>
<accession>A0A5R9DSZ1</accession>
<evidence type="ECO:0000256" key="5">
    <source>
        <dbReference type="ARBA" id="ARBA00022692"/>
    </source>
</evidence>